<evidence type="ECO:0000256" key="1">
    <source>
        <dbReference type="SAM" id="MobiDB-lite"/>
    </source>
</evidence>
<evidence type="ECO:0000256" key="2">
    <source>
        <dbReference type="SAM" id="Phobius"/>
    </source>
</evidence>
<proteinExistence type="predicted"/>
<feature type="compositionally biased region" description="Low complexity" evidence="1">
    <location>
        <begin position="132"/>
        <end position="161"/>
    </location>
</feature>
<keyword evidence="2" id="KW-1133">Transmembrane helix</keyword>
<feature type="region of interest" description="Disordered" evidence="1">
    <location>
        <begin position="90"/>
        <end position="163"/>
    </location>
</feature>
<name>U5GZ76_USTV1</name>
<keyword evidence="2" id="KW-0812">Transmembrane</keyword>
<evidence type="ECO:0000313" key="4">
    <source>
        <dbReference type="EnsemblFungi" id="MVLG_00480T0"/>
    </source>
</evidence>
<feature type="compositionally biased region" description="Basic residues" evidence="1">
    <location>
        <begin position="324"/>
        <end position="336"/>
    </location>
</feature>
<reference evidence="4" key="4">
    <citation type="submission" date="2015-06" db="UniProtKB">
        <authorList>
            <consortium name="EnsemblFungi"/>
        </authorList>
    </citation>
    <scope>IDENTIFICATION</scope>
</reference>
<dbReference type="OrthoDB" id="2538347at2759"/>
<reference evidence="3 5" key="3">
    <citation type="journal article" date="2015" name="BMC Genomics">
        <title>Sex and parasites: genomic and transcriptomic analysis of Microbotryum lychnidis-dioicae, the biotrophic and plant-castrating anther smut fungus.</title>
        <authorList>
            <person name="Perlin M.H."/>
            <person name="Amselem J."/>
            <person name="Fontanillas E."/>
            <person name="Toh S.S."/>
            <person name="Chen Z."/>
            <person name="Goldberg J."/>
            <person name="Duplessis S."/>
            <person name="Henrissat B."/>
            <person name="Young S."/>
            <person name="Zeng Q."/>
            <person name="Aguileta G."/>
            <person name="Petit E."/>
            <person name="Badouin H."/>
            <person name="Andrews J."/>
            <person name="Razeeq D."/>
            <person name="Gabaldon T."/>
            <person name="Quesneville H."/>
            <person name="Giraud T."/>
            <person name="Hood M.E."/>
            <person name="Schultz D.J."/>
            <person name="Cuomo C.A."/>
        </authorList>
    </citation>
    <scope>NUCLEOTIDE SEQUENCE [LARGE SCALE GENOMIC DNA]</scope>
    <source>
        <strain evidence="5">p1A1 Lamole</strain>
        <strain evidence="3">P1A1 Lamole</strain>
    </source>
</reference>
<keyword evidence="5" id="KW-1185">Reference proteome</keyword>
<feature type="compositionally biased region" description="Low complexity" evidence="1">
    <location>
        <begin position="96"/>
        <end position="109"/>
    </location>
</feature>
<keyword evidence="2" id="KW-0472">Membrane</keyword>
<dbReference type="HOGENOM" id="CLU_654167_0_0_1"/>
<organism evidence="3">
    <name type="scientific">Microbotryum lychnidis-dioicae (strain p1A1 Lamole / MvSl-1064)</name>
    <name type="common">Anther smut fungus</name>
    <dbReference type="NCBI Taxonomy" id="683840"/>
    <lineage>
        <taxon>Eukaryota</taxon>
        <taxon>Fungi</taxon>
        <taxon>Dikarya</taxon>
        <taxon>Basidiomycota</taxon>
        <taxon>Pucciniomycotina</taxon>
        <taxon>Microbotryomycetes</taxon>
        <taxon>Microbotryales</taxon>
        <taxon>Microbotryaceae</taxon>
        <taxon>Microbotryum</taxon>
    </lineage>
</organism>
<dbReference type="EnsemblFungi" id="MVLG_00480T0">
    <property type="protein sequence ID" value="MVLG_00480T0"/>
    <property type="gene ID" value="MVLG_00480"/>
</dbReference>
<feature type="region of interest" description="Disordered" evidence="1">
    <location>
        <begin position="208"/>
        <end position="337"/>
    </location>
</feature>
<dbReference type="EMBL" id="GL541644">
    <property type="protein sequence ID" value="KDE09585.1"/>
    <property type="molecule type" value="Genomic_DNA"/>
</dbReference>
<gene>
    <name evidence="3" type="ORF">MVLG_00480</name>
</gene>
<dbReference type="InParanoid" id="U5GZ76"/>
<reference evidence="3" key="2">
    <citation type="submission" date="2010-11" db="EMBL/GenBank/DDBJ databases">
        <authorList>
            <consortium name="The Broad Institute Genome Sequencing Platform"/>
            <person name="Earl A."/>
            <person name="Ward D."/>
            <person name="Feldgarden M."/>
            <person name="Gevers D."/>
            <person name="Butler R."/>
            <person name="Young S.K."/>
            <person name="Zeng Q."/>
            <person name="Gargeya S."/>
            <person name="Fitzgerald M."/>
            <person name="Haas B."/>
            <person name="Abouelleil A."/>
            <person name="Alvarado L."/>
            <person name="Arachchi H.M."/>
            <person name="Berlin A."/>
            <person name="Brown A."/>
            <person name="Chapman S.B."/>
            <person name="Chen Z."/>
            <person name="Dunbar C."/>
            <person name="Freedman E."/>
            <person name="Gearin G."/>
            <person name="Gellesch M."/>
            <person name="Goldberg J."/>
            <person name="Griggs A."/>
            <person name="Gujja S."/>
            <person name="Heilman E."/>
            <person name="Heiman D."/>
            <person name="Howarth C."/>
            <person name="Larson L."/>
            <person name="Lui A."/>
            <person name="MacDonald P.J.P."/>
            <person name="Mehta T."/>
            <person name="Montmayeur A."/>
            <person name="Murphy C."/>
            <person name="Neiman D."/>
            <person name="Pearson M."/>
            <person name="Priest M."/>
            <person name="Roberts A."/>
            <person name="Saif S."/>
            <person name="Shea T."/>
            <person name="Shenoy N."/>
            <person name="Sisk P."/>
            <person name="Stolte C."/>
            <person name="Sykes S."/>
            <person name="White J."/>
            <person name="Yandava C."/>
            <person name="Wortman J."/>
            <person name="Nusbaum C."/>
            <person name="Birren B."/>
        </authorList>
    </citation>
    <scope>NUCLEOTIDE SEQUENCE</scope>
    <source>
        <strain evidence="3">P1A1 Lamole</strain>
    </source>
</reference>
<accession>U5GZ76</accession>
<dbReference type="Proteomes" id="UP000017200">
    <property type="component" value="Unassembled WGS sequence"/>
</dbReference>
<sequence>MRRTTRKSPAAAGNALIRGRGRLASRGRGGGRCRYLLLAVFAQSIIPTAATTIHVSLLGVVVFSPFPPRLLRRLPQPPSSPRSALRIMSQTRANGTSTSHTTMTSSLNTKNHAVVGAVRNKRKGIPSRAPRSATTTSTGASSSSSSSSSASSSSSSSTSATPRVHNTVNVSALLRALLRESERSGYHLDLPRYVAPILPTSSAAAAAASSASAHSRPKKERDILAASDPNYGRGKRAASQALRDDHHGLTVSSTSTRKQREASPVVGGHSLRRQPSQSALALARSTEPASSSNSTATPTGPAASNGVQASKSMARASSLGPAHQQHHPHHHHHHPYARAANGNGLIVSEALPAHSSPLAKGWVTPPETHGASAVPTPTTLAATTAATTSTTSHDTVAGVSGRERGAPKALQDYDMHFVPA</sequence>
<feature type="transmembrane region" description="Helical" evidence="2">
    <location>
        <begin position="35"/>
        <end position="63"/>
    </location>
</feature>
<dbReference type="AlphaFoldDB" id="U5GZ76"/>
<evidence type="ECO:0000313" key="5">
    <source>
        <dbReference type="Proteomes" id="UP000017200"/>
    </source>
</evidence>
<reference evidence="5" key="1">
    <citation type="submission" date="2010-11" db="EMBL/GenBank/DDBJ databases">
        <title>The genome sequence of Microbotryum violaceum strain p1A1 Lamole.</title>
        <authorList>
            <person name="Cuomo C."/>
            <person name="Perlin M."/>
            <person name="Young S.K."/>
            <person name="Zeng Q."/>
            <person name="Gargeya S."/>
            <person name="Alvarado L."/>
            <person name="Berlin A."/>
            <person name="Chapman S.B."/>
            <person name="Chen Z."/>
            <person name="Freedman E."/>
            <person name="Gellesch M."/>
            <person name="Goldberg J."/>
            <person name="Griggs A."/>
            <person name="Gujja S."/>
            <person name="Heilman E."/>
            <person name="Heiman D."/>
            <person name="Howarth C."/>
            <person name="Mehta T."/>
            <person name="Neiman D."/>
            <person name="Pearson M."/>
            <person name="Roberts A."/>
            <person name="Saif S."/>
            <person name="Shea T."/>
            <person name="Shenoy N."/>
            <person name="Sisk P."/>
            <person name="Stolte C."/>
            <person name="Sykes S."/>
            <person name="White J."/>
            <person name="Yandava C."/>
            <person name="Haas B."/>
            <person name="Nusbaum C."/>
            <person name="Birren B."/>
        </authorList>
    </citation>
    <scope>NUCLEOTIDE SEQUENCE [LARGE SCALE GENOMIC DNA]</scope>
    <source>
        <strain evidence="5">p1A1 Lamole</strain>
    </source>
</reference>
<evidence type="ECO:0000313" key="3">
    <source>
        <dbReference type="EMBL" id="KDE09585.1"/>
    </source>
</evidence>
<protein>
    <submittedName>
        <fullName evidence="3 4">Uncharacterized protein</fullName>
    </submittedName>
</protein>
<feature type="compositionally biased region" description="Low complexity" evidence="1">
    <location>
        <begin position="285"/>
        <end position="306"/>
    </location>
</feature>
<dbReference type="EMBL" id="AEIJ01000036">
    <property type="status" value="NOT_ANNOTATED_CDS"/>
    <property type="molecule type" value="Genomic_DNA"/>
</dbReference>